<dbReference type="SUPFAM" id="SSF53098">
    <property type="entry name" value="Ribonuclease H-like"/>
    <property type="match status" value="1"/>
</dbReference>
<proteinExistence type="predicted"/>
<keyword evidence="2" id="KW-1185">Reference proteome</keyword>
<dbReference type="Proteomes" id="UP000289886">
    <property type="component" value="Unassembled WGS sequence"/>
</dbReference>
<organism evidence="1 2">
    <name type="scientific">Acipenser ruthenus</name>
    <name type="common">Sterlet sturgeon</name>
    <dbReference type="NCBI Taxonomy" id="7906"/>
    <lineage>
        <taxon>Eukaryota</taxon>
        <taxon>Metazoa</taxon>
        <taxon>Chordata</taxon>
        <taxon>Craniata</taxon>
        <taxon>Vertebrata</taxon>
        <taxon>Euteleostomi</taxon>
        <taxon>Actinopterygii</taxon>
        <taxon>Chondrostei</taxon>
        <taxon>Acipenseriformes</taxon>
        <taxon>Acipenseridae</taxon>
        <taxon>Acipenser</taxon>
    </lineage>
</organism>
<dbReference type="PANTHER" id="PTHR37162:SF1">
    <property type="entry name" value="BED-TYPE DOMAIN-CONTAINING PROTEIN"/>
    <property type="match status" value="1"/>
</dbReference>
<dbReference type="PANTHER" id="PTHR37162">
    <property type="entry name" value="HAT FAMILY DIMERISATION DOMAINCONTAINING PROTEIN-RELATED"/>
    <property type="match status" value="1"/>
</dbReference>
<reference evidence="1 2" key="1">
    <citation type="submission" date="2019-01" db="EMBL/GenBank/DDBJ databases">
        <title>Draft Genome and Complete Hox-Cluster Characterization of the Sterlet Sturgeon (Acipenser ruthenus).</title>
        <authorList>
            <person name="Wei Q."/>
        </authorList>
    </citation>
    <scope>NUCLEOTIDE SEQUENCE [LARGE SCALE GENOMIC DNA]</scope>
    <source>
        <strain evidence="1">WHYD16114868_AA</strain>
        <tissue evidence="1">Blood</tissue>
    </source>
</reference>
<gene>
    <name evidence="1" type="ORF">EOD39_5891</name>
</gene>
<evidence type="ECO:0008006" key="3">
    <source>
        <dbReference type="Google" id="ProtNLM"/>
    </source>
</evidence>
<name>A0A444UCP8_ACIRT</name>
<accession>A0A444UCP8</accession>
<evidence type="ECO:0000313" key="1">
    <source>
        <dbReference type="EMBL" id="RXM32888.1"/>
    </source>
</evidence>
<dbReference type="AlphaFoldDB" id="A0A444UCP8"/>
<dbReference type="EMBL" id="SCEB01214836">
    <property type="protein sequence ID" value="RXM32888.1"/>
    <property type="molecule type" value="Genomic_DNA"/>
</dbReference>
<dbReference type="InterPro" id="IPR012337">
    <property type="entry name" value="RNaseH-like_sf"/>
</dbReference>
<sequence>MSSGRTKATSITESVLAPKSQEFLLKDWDGAQLFSVGSDGSNKGNKKFFLLTMHYFSATEGIKHGLHDFYNDNDETIEAIATRISNILQENGLSINNVSSYVADNASVNFGKHRWLSLLPAIERVLHSWTALRAYYLSEGEEECGKIVWEAFSEEELESFPLWYVYFLHNLMGMFHDAVKKLECTNVSCTELQGVMEGHSSKLKRRREDKFYGRSAQVILGNASPSDNRKFREETVKTLTWCIEYLDKWYDLET</sequence>
<comment type="caution">
    <text evidence="1">The sequence shown here is derived from an EMBL/GenBank/DDBJ whole genome shotgun (WGS) entry which is preliminary data.</text>
</comment>
<protein>
    <recommendedName>
        <fullName evidence="3">DUF4371 domain-containing protein</fullName>
    </recommendedName>
</protein>
<evidence type="ECO:0000313" key="2">
    <source>
        <dbReference type="Proteomes" id="UP000289886"/>
    </source>
</evidence>